<protein>
    <submittedName>
        <fullName evidence="2">Uncharacterized protein</fullName>
    </submittedName>
</protein>
<evidence type="ECO:0000256" key="1">
    <source>
        <dbReference type="SAM" id="MobiDB-lite"/>
    </source>
</evidence>
<feature type="compositionally biased region" description="Polar residues" evidence="1">
    <location>
        <begin position="46"/>
        <end position="55"/>
    </location>
</feature>
<dbReference type="AlphaFoldDB" id="U5EGU4"/>
<comment type="caution">
    <text evidence="2">The sequence shown here is derived from an EMBL/GenBank/DDBJ whole genome shotgun (WGS) entry which is preliminary data.</text>
</comment>
<sequence>MKAASTGAGAAVTTCVVDSIRSRYAGDGGGDQGRPAAGDRCGVSHASRTPLSGNRSVKVLSVTRARR</sequence>
<dbReference type="Proteomes" id="UP000017048">
    <property type="component" value="Unassembled WGS sequence"/>
</dbReference>
<feature type="region of interest" description="Disordered" evidence="1">
    <location>
        <begin position="23"/>
        <end position="67"/>
    </location>
</feature>
<accession>U5EGU4</accession>
<gene>
    <name evidence="2" type="ORF">NCAST_23_01420</name>
</gene>
<evidence type="ECO:0000313" key="2">
    <source>
        <dbReference type="EMBL" id="GAD84384.1"/>
    </source>
</evidence>
<proteinExistence type="predicted"/>
<keyword evidence="3" id="KW-1185">Reference proteome</keyword>
<dbReference type="EMBL" id="BAFO02000023">
    <property type="protein sequence ID" value="GAD84384.1"/>
    <property type="molecule type" value="Genomic_DNA"/>
</dbReference>
<evidence type="ECO:0000313" key="3">
    <source>
        <dbReference type="Proteomes" id="UP000017048"/>
    </source>
</evidence>
<name>U5EGU4_NOCAS</name>
<reference evidence="2 3" key="1">
    <citation type="journal article" date="2014" name="BMC Genomics">
        <title>Genome based analysis of type-I polyketide synthase and nonribosomal peptide synthetase gene clusters in seven strains of five representative Nocardia species.</title>
        <authorList>
            <person name="Komaki H."/>
            <person name="Ichikawa N."/>
            <person name="Hosoyama A."/>
            <person name="Takahashi-Nakaguchi A."/>
            <person name="Matsuzawa T."/>
            <person name="Suzuki K."/>
            <person name="Fujita N."/>
            <person name="Gonoi T."/>
        </authorList>
    </citation>
    <scope>NUCLEOTIDE SEQUENCE [LARGE SCALE GENOMIC DNA]</scope>
    <source>
        <strain evidence="2 3">NBRC 15531</strain>
    </source>
</reference>
<organism evidence="2 3">
    <name type="scientific">Nocardia asteroides NBRC 15531</name>
    <dbReference type="NCBI Taxonomy" id="1110697"/>
    <lineage>
        <taxon>Bacteria</taxon>
        <taxon>Bacillati</taxon>
        <taxon>Actinomycetota</taxon>
        <taxon>Actinomycetes</taxon>
        <taxon>Mycobacteriales</taxon>
        <taxon>Nocardiaceae</taxon>
        <taxon>Nocardia</taxon>
    </lineage>
</organism>